<dbReference type="PANTHER" id="PTHR39470">
    <property type="entry name" value="CHROMOSOME 10, WHOLE GENOME SHOTGUN SEQUENCE"/>
    <property type="match status" value="1"/>
</dbReference>
<evidence type="ECO:0000256" key="1">
    <source>
        <dbReference type="SAM" id="Phobius"/>
    </source>
</evidence>
<gene>
    <name evidence="2" type="ORF">N7G274_006122</name>
</gene>
<accession>A0ABR4A7Y9</accession>
<comment type="caution">
    <text evidence="2">The sequence shown here is derived from an EMBL/GenBank/DDBJ whole genome shotgun (WGS) entry which is preliminary data.</text>
</comment>
<feature type="transmembrane region" description="Helical" evidence="1">
    <location>
        <begin position="175"/>
        <end position="198"/>
    </location>
</feature>
<keyword evidence="1" id="KW-0472">Membrane</keyword>
<keyword evidence="3" id="KW-1185">Reference proteome</keyword>
<reference evidence="2 3" key="1">
    <citation type="submission" date="2024-09" db="EMBL/GenBank/DDBJ databases">
        <title>Rethinking Asexuality: The Enigmatic Case of Functional Sexual Genes in Lepraria (Stereocaulaceae).</title>
        <authorList>
            <person name="Doellman M."/>
            <person name="Sun Y."/>
            <person name="Barcenas-Pena A."/>
            <person name="Lumbsch H.T."/>
            <person name="Grewe F."/>
        </authorList>
    </citation>
    <scope>NUCLEOTIDE SEQUENCE [LARGE SCALE GENOMIC DNA]</scope>
    <source>
        <strain evidence="2 3">Mercado 3170</strain>
    </source>
</reference>
<feature type="transmembrane region" description="Helical" evidence="1">
    <location>
        <begin position="210"/>
        <end position="229"/>
    </location>
</feature>
<name>A0ABR4A7Y9_9LECA</name>
<evidence type="ECO:0000313" key="3">
    <source>
        <dbReference type="Proteomes" id="UP001590950"/>
    </source>
</evidence>
<proteinExistence type="predicted"/>
<evidence type="ECO:0000313" key="2">
    <source>
        <dbReference type="EMBL" id="KAL2041178.1"/>
    </source>
</evidence>
<sequence length="388" mass="43476">MKVVFPVQHPTFLAAQSHDLSITRTTAAFIVMVSLSTLKTLLFTVGPLLVPKLVTWYRTQKVKTLVAPAPKQPVPRPIISSLNILFISALFALISTLPYFSPENIFTTTSSRLQIPNDVLFTRLALARGELGLTEHDNTLRPKLASLDSRLLYFTYGPDVVTHCGFCVSDEPMTYFYYALPSILLPHILHTFALSLATSSALSRTYANRWRSVAVWTAIALAFVDTYIFSSYDWKANARAHRPEEYVHFYWRMRVFRGVAIALADAVIAGLLWLSSTNRLFVKPITSAERMEMAIRVLTNANGKLSAVGILSNAIVRDEGLRKKTEAYWRTESQIMGEIMDEREVVEGVRNALGERIKVASLEEEAKRYADGITVWEQVKQNGAVPSG</sequence>
<protein>
    <recommendedName>
        <fullName evidence="4">Chorismate synthase protein</fullName>
    </recommendedName>
</protein>
<dbReference type="EMBL" id="JBEFKJ010000018">
    <property type="protein sequence ID" value="KAL2041178.1"/>
    <property type="molecule type" value="Genomic_DNA"/>
</dbReference>
<feature type="transmembrane region" description="Helical" evidence="1">
    <location>
        <begin position="27"/>
        <end position="50"/>
    </location>
</feature>
<organism evidence="2 3">
    <name type="scientific">Stereocaulon virgatum</name>
    <dbReference type="NCBI Taxonomy" id="373712"/>
    <lineage>
        <taxon>Eukaryota</taxon>
        <taxon>Fungi</taxon>
        <taxon>Dikarya</taxon>
        <taxon>Ascomycota</taxon>
        <taxon>Pezizomycotina</taxon>
        <taxon>Lecanoromycetes</taxon>
        <taxon>OSLEUM clade</taxon>
        <taxon>Lecanoromycetidae</taxon>
        <taxon>Lecanorales</taxon>
        <taxon>Lecanorineae</taxon>
        <taxon>Stereocaulaceae</taxon>
        <taxon>Stereocaulon</taxon>
    </lineage>
</organism>
<dbReference type="Proteomes" id="UP001590950">
    <property type="component" value="Unassembled WGS sequence"/>
</dbReference>
<dbReference type="PANTHER" id="PTHR39470:SF1">
    <property type="entry name" value="CHORISMATE SYNTHASE PROTEIN"/>
    <property type="match status" value="1"/>
</dbReference>
<evidence type="ECO:0008006" key="4">
    <source>
        <dbReference type="Google" id="ProtNLM"/>
    </source>
</evidence>
<feature type="transmembrane region" description="Helical" evidence="1">
    <location>
        <begin position="81"/>
        <end position="100"/>
    </location>
</feature>
<keyword evidence="1" id="KW-0812">Transmembrane</keyword>
<keyword evidence="1" id="KW-1133">Transmembrane helix</keyword>
<feature type="transmembrane region" description="Helical" evidence="1">
    <location>
        <begin position="249"/>
        <end position="274"/>
    </location>
</feature>